<dbReference type="InterPro" id="IPR036388">
    <property type="entry name" value="WH-like_DNA-bd_sf"/>
</dbReference>
<dbReference type="PRINTS" id="PR00038">
    <property type="entry name" value="HTHLUXR"/>
</dbReference>
<dbReference type="Gene3D" id="3.30.450.80">
    <property type="entry name" value="Transcription factor LuxR-like, autoinducer-binding domain"/>
    <property type="match status" value="1"/>
</dbReference>
<dbReference type="Pfam" id="PF00196">
    <property type="entry name" value="GerE"/>
    <property type="match status" value="1"/>
</dbReference>
<dbReference type="GO" id="GO:0003677">
    <property type="term" value="F:DNA binding"/>
    <property type="evidence" value="ECO:0007669"/>
    <property type="project" value="UniProtKB-KW"/>
</dbReference>
<keyword evidence="3" id="KW-0804">Transcription</keyword>
<comment type="caution">
    <text evidence="5">The sequence shown here is derived from an EMBL/GenBank/DDBJ whole genome shotgun (WGS) entry which is preliminary data.</text>
</comment>
<accession>A0A135IBQ2</accession>
<evidence type="ECO:0000313" key="5">
    <source>
        <dbReference type="EMBL" id="KXF82893.1"/>
    </source>
</evidence>
<organism evidence="5 6">
    <name type="scientific">Enterovibrio coralii</name>
    <dbReference type="NCBI Taxonomy" id="294935"/>
    <lineage>
        <taxon>Bacteria</taxon>
        <taxon>Pseudomonadati</taxon>
        <taxon>Pseudomonadota</taxon>
        <taxon>Gammaproteobacteria</taxon>
        <taxon>Vibrionales</taxon>
        <taxon>Vibrionaceae</taxon>
        <taxon>Enterovibrio</taxon>
    </lineage>
</organism>
<keyword evidence="6" id="KW-1185">Reference proteome</keyword>
<dbReference type="RefSeq" id="WP_067412062.1">
    <property type="nucleotide sequence ID" value="NZ_LNTY01000011.1"/>
</dbReference>
<dbReference type="GO" id="GO:0006355">
    <property type="term" value="P:regulation of DNA-templated transcription"/>
    <property type="evidence" value="ECO:0007669"/>
    <property type="project" value="InterPro"/>
</dbReference>
<evidence type="ECO:0000256" key="2">
    <source>
        <dbReference type="ARBA" id="ARBA00023125"/>
    </source>
</evidence>
<keyword evidence="2" id="KW-0238">DNA-binding</keyword>
<feature type="domain" description="HTH luxR-type" evidence="4">
    <location>
        <begin position="165"/>
        <end position="230"/>
    </location>
</feature>
<dbReference type="SUPFAM" id="SSF46894">
    <property type="entry name" value="C-terminal effector domain of the bipartite response regulators"/>
    <property type="match status" value="1"/>
</dbReference>
<dbReference type="InterPro" id="IPR000792">
    <property type="entry name" value="Tscrpt_reg_LuxR_C"/>
</dbReference>
<dbReference type="CDD" id="cd06170">
    <property type="entry name" value="LuxR_C_like"/>
    <property type="match status" value="1"/>
</dbReference>
<dbReference type="STRING" id="294935.ATN88_24370"/>
<keyword evidence="1" id="KW-0805">Transcription regulation</keyword>
<dbReference type="InterPro" id="IPR016032">
    <property type="entry name" value="Sig_transdc_resp-reg_C-effctor"/>
</dbReference>
<evidence type="ECO:0000256" key="3">
    <source>
        <dbReference type="ARBA" id="ARBA00023163"/>
    </source>
</evidence>
<dbReference type="OrthoDB" id="9774661at2"/>
<dbReference type="Proteomes" id="UP000070529">
    <property type="component" value="Unassembled WGS sequence"/>
</dbReference>
<dbReference type="InterPro" id="IPR005143">
    <property type="entry name" value="TF_LuxR_autoind-bd_dom"/>
</dbReference>
<sequence>MKDVLEIIEKIRMAESKDELGNILGEMTSVIGLEYYLLGHTKAESMLSSETTIIDNYPSAWRNTYKSEKLVKHDPSVEYCLSRSSPISWHQLRERPLKHSQKDFMLQAHESGLKAGFCIPLHGAKSEFCMINFGSSCDDTAHIDSAILKAQIVAPALFDKMAQLKKRADISLTKRETECLLWVSEGKSSWETSVIIGCSERTVVFHLTNAMSKLGCANRYQAVSKAIILGLIRPAI</sequence>
<dbReference type="PANTHER" id="PTHR44688:SF25">
    <property type="entry name" value="HTH LUXR-TYPE DOMAIN-CONTAINING PROTEIN"/>
    <property type="match status" value="1"/>
</dbReference>
<protein>
    <recommendedName>
        <fullName evidence="4">HTH luxR-type domain-containing protein</fullName>
    </recommendedName>
</protein>
<dbReference type="PROSITE" id="PS50043">
    <property type="entry name" value="HTH_LUXR_2"/>
    <property type="match status" value="1"/>
</dbReference>
<reference evidence="5 6" key="1">
    <citation type="submission" date="2015-11" db="EMBL/GenBank/DDBJ databases">
        <title>Genomic Taxonomy of the Vibrionaceae.</title>
        <authorList>
            <person name="Gomez-Gil B."/>
            <person name="Enciso-Ibarra J."/>
        </authorList>
    </citation>
    <scope>NUCLEOTIDE SEQUENCE [LARGE SCALE GENOMIC DNA]</scope>
    <source>
        <strain evidence="5 6">CAIM 912</strain>
    </source>
</reference>
<evidence type="ECO:0000256" key="1">
    <source>
        <dbReference type="ARBA" id="ARBA00023015"/>
    </source>
</evidence>
<dbReference type="Pfam" id="PF03472">
    <property type="entry name" value="Autoind_bind"/>
    <property type="match status" value="1"/>
</dbReference>
<evidence type="ECO:0000313" key="6">
    <source>
        <dbReference type="Proteomes" id="UP000070529"/>
    </source>
</evidence>
<evidence type="ECO:0000259" key="4">
    <source>
        <dbReference type="PROSITE" id="PS50043"/>
    </source>
</evidence>
<dbReference type="InterPro" id="IPR036693">
    <property type="entry name" value="TF_LuxR_autoind-bd_dom_sf"/>
</dbReference>
<dbReference type="EMBL" id="LNTY01000011">
    <property type="protein sequence ID" value="KXF82893.1"/>
    <property type="molecule type" value="Genomic_DNA"/>
</dbReference>
<dbReference type="PANTHER" id="PTHR44688">
    <property type="entry name" value="DNA-BINDING TRANSCRIPTIONAL ACTIVATOR DEVR_DOSR"/>
    <property type="match status" value="1"/>
</dbReference>
<dbReference type="AlphaFoldDB" id="A0A135IBQ2"/>
<dbReference type="Gene3D" id="1.10.10.10">
    <property type="entry name" value="Winged helix-like DNA-binding domain superfamily/Winged helix DNA-binding domain"/>
    <property type="match status" value="1"/>
</dbReference>
<proteinExistence type="predicted"/>
<dbReference type="SMART" id="SM00421">
    <property type="entry name" value="HTH_LUXR"/>
    <property type="match status" value="1"/>
</dbReference>
<dbReference type="SUPFAM" id="SSF75516">
    <property type="entry name" value="Pheromone-binding domain of LuxR-like quorum-sensing transcription factors"/>
    <property type="match status" value="1"/>
</dbReference>
<name>A0A135IBQ2_9GAMM</name>
<gene>
    <name evidence="5" type="ORF">ATN88_24370</name>
</gene>